<reference evidence="2" key="1">
    <citation type="journal article" date="2017" name="Nat. Microbiol.">
        <title>Global analysis of biosynthetic gene clusters reveals vast potential of secondary metabolite production in Penicillium species.</title>
        <authorList>
            <person name="Nielsen J.C."/>
            <person name="Grijseels S."/>
            <person name="Prigent S."/>
            <person name="Ji B."/>
            <person name="Dainat J."/>
            <person name="Nielsen K.F."/>
            <person name="Frisvad J.C."/>
            <person name="Workman M."/>
            <person name="Nielsen J."/>
        </authorList>
    </citation>
    <scope>NUCLEOTIDE SEQUENCE [LARGE SCALE GENOMIC DNA]</scope>
    <source>
        <strain evidence="2">IBT 14082</strain>
    </source>
</reference>
<dbReference type="Proteomes" id="UP000191342">
    <property type="component" value="Unassembled WGS sequence"/>
</dbReference>
<dbReference type="AlphaFoldDB" id="A0A1V6TIN4"/>
<name>A0A1V6TIN4_9EURO</name>
<comment type="caution">
    <text evidence="1">The sequence shown here is derived from an EMBL/GenBank/DDBJ whole genome shotgun (WGS) entry which is preliminary data.</text>
</comment>
<dbReference type="OrthoDB" id="3796275at2759"/>
<sequence>MLSVTRLAARDVLQQPLPPLIVGQNHTISSAIHPVDFVGTLVPWPNFRGEVIAAFNSRTVTWNTQTLDVIISGIGAVDTVSQEQLVLGDETGLQGRLNERLSRPVTTCLQVQGHLLRIGDFKASSEAARPGYSRIPDLVVLDNGAATKVVGEVKTPWAPEHVNMLRDGVEFFEAGQEHQLRRILGQVARYMKDLNVRNAFLSTYDERMFLRKVDTTTGWALQFSPVITRDSQYSIPMKTITTRQGLFYLGLLGQTAQPFTTRPSRSQWTT</sequence>
<dbReference type="EMBL" id="MLQL01000008">
    <property type="protein sequence ID" value="OQE25874.1"/>
    <property type="molecule type" value="Genomic_DNA"/>
</dbReference>
<keyword evidence="2" id="KW-1185">Reference proteome</keyword>
<evidence type="ECO:0000313" key="1">
    <source>
        <dbReference type="EMBL" id="OQE25874.1"/>
    </source>
</evidence>
<accession>A0A1V6TIN4</accession>
<protein>
    <submittedName>
        <fullName evidence="1">Uncharacterized protein</fullName>
    </submittedName>
</protein>
<proteinExistence type="predicted"/>
<gene>
    <name evidence="1" type="ORF">PENFLA_c008G03509</name>
</gene>
<evidence type="ECO:0000313" key="2">
    <source>
        <dbReference type="Proteomes" id="UP000191342"/>
    </source>
</evidence>
<organism evidence="1 2">
    <name type="scientific">Penicillium flavigenum</name>
    <dbReference type="NCBI Taxonomy" id="254877"/>
    <lineage>
        <taxon>Eukaryota</taxon>
        <taxon>Fungi</taxon>
        <taxon>Dikarya</taxon>
        <taxon>Ascomycota</taxon>
        <taxon>Pezizomycotina</taxon>
        <taxon>Eurotiomycetes</taxon>
        <taxon>Eurotiomycetidae</taxon>
        <taxon>Eurotiales</taxon>
        <taxon>Aspergillaceae</taxon>
        <taxon>Penicillium</taxon>
    </lineage>
</organism>